<protein>
    <submittedName>
        <fullName evidence="2">Putative secreted protein</fullName>
    </submittedName>
</protein>
<feature type="signal peptide" evidence="1">
    <location>
        <begin position="1"/>
        <end position="24"/>
    </location>
</feature>
<reference evidence="2" key="1">
    <citation type="submission" date="2019-04" db="EMBL/GenBank/DDBJ databases">
        <title>An insight into the mialome of Ixodes scapularis.</title>
        <authorList>
            <person name="Ribeiro J.M."/>
            <person name="Mather T.N."/>
            <person name="Karim S."/>
        </authorList>
    </citation>
    <scope>NUCLEOTIDE SEQUENCE</scope>
</reference>
<organism evidence="2">
    <name type="scientific">Ixodes scapularis</name>
    <name type="common">Black-legged tick</name>
    <name type="synonym">Deer tick</name>
    <dbReference type="NCBI Taxonomy" id="6945"/>
    <lineage>
        <taxon>Eukaryota</taxon>
        <taxon>Metazoa</taxon>
        <taxon>Ecdysozoa</taxon>
        <taxon>Arthropoda</taxon>
        <taxon>Chelicerata</taxon>
        <taxon>Arachnida</taxon>
        <taxon>Acari</taxon>
        <taxon>Parasitiformes</taxon>
        <taxon>Ixodida</taxon>
        <taxon>Ixodoidea</taxon>
        <taxon>Ixodidae</taxon>
        <taxon>Ixodinae</taxon>
        <taxon>Ixodes</taxon>
    </lineage>
</organism>
<feature type="chain" id="PRO_5020029553" evidence="1">
    <location>
        <begin position="25"/>
        <end position="87"/>
    </location>
</feature>
<sequence>MHAVRAWGLSMLVVLVCCSSGAPAFKTLRAGQLRLVGQKVWRLACGDIWIGLEMELPLFGMSITVDKLKLNLFRHRQRFVPDVGAQF</sequence>
<keyword evidence="1" id="KW-0732">Signal</keyword>
<dbReference type="AlphaFoldDB" id="A0A4D5RZB7"/>
<evidence type="ECO:0000256" key="1">
    <source>
        <dbReference type="SAM" id="SignalP"/>
    </source>
</evidence>
<evidence type="ECO:0000313" key="2">
    <source>
        <dbReference type="EMBL" id="MOY41237.1"/>
    </source>
</evidence>
<name>A0A4D5RZB7_IXOSC</name>
<proteinExistence type="predicted"/>
<dbReference type="EMBL" id="GHJT01007266">
    <property type="protein sequence ID" value="MOY41237.1"/>
    <property type="molecule type" value="Transcribed_RNA"/>
</dbReference>
<accession>A0A4D5RZB7</accession>